<sequence>MKKIYWLLFISLFTVLFGSTATANADDQTPEDQFRVGMETSYAPFNWTQTSDENEAVPKSGDSSSYAGGYDVQMAKRIAEGMDKELVVVPIEWDGLVPALKSGKIDGIVAGMSPTEERREEIDFTDPYYESDLVTVTRKDSEYADAKSLEDLNGAKITAQLNTFHYSVIDQIPGVDKQQAQDDFSAMRVALSSGIIDGYVSERPEGITATNVNDDLTMIDFDEGEGFETAPEDIQVAVGMRKGDPDSSTVNDILSGISQDERTEIMDQAVEDQPSSSSGSEDEEEASGGLLATFGDIISQYGVLFLRGAGLTLLIAVFSTIAGTIVGLLIGIFRTLPDSENPLVYGLQKIANALLRIYIEIFRGTPMMVQAMVIFYGVALLFSIDMNRTVAALLIVSVNTGAYMSEIVRGGIFAVDDGQFEAAQAIGMTHGQTMRKVILPQAIRNILPAIGNESVINIKDTAVLSVISVGDLFFQGSAAAGTNLLFFQTFTIVGAIYLVLTLSATGLLRLMEKKMDSPNTDTKIEETTTGHE</sequence>
<dbReference type="GO" id="GO:0022857">
    <property type="term" value="F:transmembrane transporter activity"/>
    <property type="evidence" value="ECO:0007669"/>
    <property type="project" value="InterPro"/>
</dbReference>
<evidence type="ECO:0000256" key="2">
    <source>
        <dbReference type="ARBA" id="ARBA00010072"/>
    </source>
</evidence>
<dbReference type="NCBIfam" id="TIGR01726">
    <property type="entry name" value="HEQRo_perm_3TM"/>
    <property type="match status" value="1"/>
</dbReference>
<feature type="domain" description="ABC transmembrane type-1" evidence="11">
    <location>
        <begin position="309"/>
        <end position="508"/>
    </location>
</feature>
<dbReference type="Pfam" id="PF00497">
    <property type="entry name" value="SBP_bac_3"/>
    <property type="match status" value="1"/>
</dbReference>
<dbReference type="InterPro" id="IPR001638">
    <property type="entry name" value="Solute-binding_3/MltF_N"/>
</dbReference>
<name>A0A091C0W4_9ENTE</name>
<dbReference type="GO" id="GO:0043190">
    <property type="term" value="C:ATP-binding cassette (ABC) transporter complex"/>
    <property type="evidence" value="ECO:0007669"/>
    <property type="project" value="InterPro"/>
</dbReference>
<dbReference type="InterPro" id="IPR010065">
    <property type="entry name" value="AA_ABC_transptr_permease_3TM"/>
</dbReference>
<dbReference type="RefSeq" id="WP_028790985.1">
    <property type="nucleotide sequence ID" value="NZ_JPVT01000201.1"/>
</dbReference>
<evidence type="ECO:0000256" key="3">
    <source>
        <dbReference type="ARBA" id="ARBA00022448"/>
    </source>
</evidence>
<feature type="transmembrane region" description="Helical" evidence="9">
    <location>
        <begin position="313"/>
        <end position="336"/>
    </location>
</feature>
<comment type="similarity">
    <text evidence="2">Belongs to the binding-protein-dependent transport system permease family. HisMQ subfamily.</text>
</comment>
<evidence type="ECO:0000256" key="5">
    <source>
        <dbReference type="ARBA" id="ARBA00022692"/>
    </source>
</evidence>
<dbReference type="PROSITE" id="PS50928">
    <property type="entry name" value="ABC_TM1"/>
    <property type="match status" value="1"/>
</dbReference>
<evidence type="ECO:0000256" key="8">
    <source>
        <dbReference type="ARBA" id="ARBA00023136"/>
    </source>
</evidence>
<feature type="chain" id="PRO_5001870406" evidence="10">
    <location>
        <begin position="26"/>
        <end position="532"/>
    </location>
</feature>
<evidence type="ECO:0000256" key="4">
    <source>
        <dbReference type="ARBA" id="ARBA00022475"/>
    </source>
</evidence>
<proteinExistence type="inferred from homology"/>
<evidence type="ECO:0000256" key="9">
    <source>
        <dbReference type="RuleBase" id="RU363032"/>
    </source>
</evidence>
<dbReference type="CDD" id="cd13627">
    <property type="entry name" value="PBP2_AA_binding_like_2"/>
    <property type="match status" value="1"/>
</dbReference>
<evidence type="ECO:0000313" key="12">
    <source>
        <dbReference type="EMBL" id="KFN89702.1"/>
    </source>
</evidence>
<dbReference type="SUPFAM" id="SSF161098">
    <property type="entry name" value="MetI-like"/>
    <property type="match status" value="1"/>
</dbReference>
<dbReference type="Gene3D" id="1.10.3720.10">
    <property type="entry name" value="MetI-like"/>
    <property type="match status" value="1"/>
</dbReference>
<comment type="subcellular location">
    <subcellularLocation>
        <location evidence="1 9">Cell membrane</location>
        <topology evidence="1 9">Multi-pass membrane protein</topology>
    </subcellularLocation>
</comment>
<dbReference type="SMART" id="SM00062">
    <property type="entry name" value="PBPb"/>
    <property type="match status" value="1"/>
</dbReference>
<evidence type="ECO:0000256" key="7">
    <source>
        <dbReference type="ARBA" id="ARBA00022989"/>
    </source>
</evidence>
<dbReference type="CDD" id="cd06261">
    <property type="entry name" value="TM_PBP2"/>
    <property type="match status" value="1"/>
</dbReference>
<evidence type="ECO:0000256" key="1">
    <source>
        <dbReference type="ARBA" id="ARBA00004651"/>
    </source>
</evidence>
<evidence type="ECO:0000256" key="10">
    <source>
        <dbReference type="SAM" id="SignalP"/>
    </source>
</evidence>
<feature type="transmembrane region" description="Helical" evidence="9">
    <location>
        <begin position="485"/>
        <end position="508"/>
    </location>
</feature>
<keyword evidence="7 9" id="KW-1133">Transmembrane helix</keyword>
<dbReference type="Proteomes" id="UP000029381">
    <property type="component" value="Unassembled WGS sequence"/>
</dbReference>
<evidence type="ECO:0000313" key="13">
    <source>
        <dbReference type="Proteomes" id="UP000029381"/>
    </source>
</evidence>
<dbReference type="SUPFAM" id="SSF53850">
    <property type="entry name" value="Periplasmic binding protein-like II"/>
    <property type="match status" value="1"/>
</dbReference>
<dbReference type="PATRIC" id="fig|1302648.3.peg.1825"/>
<keyword evidence="8 9" id="KW-0472">Membrane</keyword>
<dbReference type="AlphaFoldDB" id="A0A091C0W4"/>
<dbReference type="InterPro" id="IPR043429">
    <property type="entry name" value="ArtM/GltK/GlnP/TcyL/YhdX-like"/>
</dbReference>
<evidence type="ECO:0000259" key="11">
    <source>
        <dbReference type="PROSITE" id="PS50928"/>
    </source>
</evidence>
<keyword evidence="6" id="KW-0029">Amino-acid transport</keyword>
<keyword evidence="4" id="KW-1003">Cell membrane</keyword>
<dbReference type="GO" id="GO:0006865">
    <property type="term" value="P:amino acid transport"/>
    <property type="evidence" value="ECO:0007669"/>
    <property type="project" value="UniProtKB-KW"/>
</dbReference>
<evidence type="ECO:0000256" key="6">
    <source>
        <dbReference type="ARBA" id="ARBA00022970"/>
    </source>
</evidence>
<dbReference type="Gene3D" id="3.40.190.10">
    <property type="entry name" value="Periplasmic binding protein-like II"/>
    <property type="match status" value="2"/>
</dbReference>
<dbReference type="EMBL" id="JPVT01000201">
    <property type="protein sequence ID" value="KFN89702.1"/>
    <property type="molecule type" value="Genomic_DNA"/>
</dbReference>
<keyword evidence="3 9" id="KW-0813">Transport</keyword>
<dbReference type="Pfam" id="PF00528">
    <property type="entry name" value="BPD_transp_1"/>
    <property type="match status" value="1"/>
</dbReference>
<protein>
    <submittedName>
        <fullName evidence="12">Substrate-binding/permease component of an ABC superfamily glutamine transporter</fullName>
    </submittedName>
</protein>
<dbReference type="PANTHER" id="PTHR30614">
    <property type="entry name" value="MEMBRANE COMPONENT OF AMINO ACID ABC TRANSPORTER"/>
    <property type="match status" value="1"/>
</dbReference>
<dbReference type="InterPro" id="IPR035906">
    <property type="entry name" value="MetI-like_sf"/>
</dbReference>
<accession>A0A091C0W4</accession>
<dbReference type="InterPro" id="IPR000515">
    <property type="entry name" value="MetI-like"/>
</dbReference>
<keyword evidence="13" id="KW-1185">Reference proteome</keyword>
<reference evidence="12 13" key="1">
    <citation type="submission" date="2014-08" db="EMBL/GenBank/DDBJ databases">
        <title>Genome sequence of Tetragenococcus muriaticus.</title>
        <authorList>
            <person name="Chuea-nongthon C."/>
            <person name="Rodtong S."/>
            <person name="Yongsawatdigul J."/>
            <person name="Steele J.L."/>
            <person name="Liu X.-y."/>
            <person name="Speers J."/>
            <person name="Glasner J.D."/>
            <person name="Neeno-Eckwall E.C."/>
        </authorList>
    </citation>
    <scope>NUCLEOTIDE SEQUENCE [LARGE SCALE GENOMIC DNA]</scope>
    <source>
        <strain evidence="12 13">3MR10-3</strain>
    </source>
</reference>
<keyword evidence="5 9" id="KW-0812">Transmembrane</keyword>
<feature type="transmembrane region" description="Helical" evidence="9">
    <location>
        <begin position="371"/>
        <end position="396"/>
    </location>
</feature>
<dbReference type="PANTHER" id="PTHR30614:SF20">
    <property type="entry name" value="GLUTAMINE TRANSPORT SYSTEM PERMEASE PROTEIN GLNP"/>
    <property type="match status" value="1"/>
</dbReference>
<feature type="signal peptide" evidence="10">
    <location>
        <begin position="1"/>
        <end position="25"/>
    </location>
</feature>
<organism evidence="12 13">
    <name type="scientific">Tetragenococcus muriaticus 3MR10-3</name>
    <dbReference type="NCBI Taxonomy" id="1302648"/>
    <lineage>
        <taxon>Bacteria</taxon>
        <taxon>Bacillati</taxon>
        <taxon>Bacillota</taxon>
        <taxon>Bacilli</taxon>
        <taxon>Lactobacillales</taxon>
        <taxon>Enterococcaceae</taxon>
        <taxon>Tetragenococcus</taxon>
    </lineage>
</organism>
<comment type="caution">
    <text evidence="12">The sequence shown here is derived from an EMBL/GenBank/DDBJ whole genome shotgun (WGS) entry which is preliminary data.</text>
</comment>
<gene>
    <name evidence="12" type="ORF">TMU3MR103_1864</name>
</gene>
<keyword evidence="10" id="KW-0732">Signal</keyword>